<dbReference type="EMBL" id="AFAR01000126">
    <property type="protein sequence ID" value="EGF27722.1"/>
    <property type="molecule type" value="Genomic_DNA"/>
</dbReference>
<sequence>MPGHVWSKCWNLNDSLAHLAISGPVCSARGNFAAPRQTRLLEWAHPAYSPA</sequence>
<evidence type="ECO:0000313" key="2">
    <source>
        <dbReference type="Proteomes" id="UP000006222"/>
    </source>
</evidence>
<protein>
    <submittedName>
        <fullName evidence="1">Uncharacterized protein</fullName>
    </submittedName>
</protein>
<dbReference type="Proteomes" id="UP000006222">
    <property type="component" value="Unassembled WGS sequence"/>
</dbReference>
<organism evidence="1 2">
    <name type="scientific">Rhodopirellula baltica WH47</name>
    <dbReference type="NCBI Taxonomy" id="991778"/>
    <lineage>
        <taxon>Bacteria</taxon>
        <taxon>Pseudomonadati</taxon>
        <taxon>Planctomycetota</taxon>
        <taxon>Planctomycetia</taxon>
        <taxon>Pirellulales</taxon>
        <taxon>Pirellulaceae</taxon>
        <taxon>Rhodopirellula</taxon>
    </lineage>
</organism>
<gene>
    <name evidence="1" type="ORF">RBWH47_03662</name>
</gene>
<accession>F2ARA4</accession>
<dbReference type="AlphaFoldDB" id="F2ARA4"/>
<dbReference type="PATRIC" id="fig|991778.3.peg.2363"/>
<name>F2ARA4_RHOBT</name>
<reference evidence="1 2" key="1">
    <citation type="journal article" date="2013" name="Mar. Genomics">
        <title>Expression of sulfatases in Rhodopirellula baltica and the diversity of sulfatases in the genus Rhodopirellula.</title>
        <authorList>
            <person name="Wegner C.E."/>
            <person name="Richter-Heitmann T."/>
            <person name="Klindworth A."/>
            <person name="Klockow C."/>
            <person name="Richter M."/>
            <person name="Achstetter T."/>
            <person name="Glockner F.O."/>
            <person name="Harder J."/>
        </authorList>
    </citation>
    <scope>NUCLEOTIDE SEQUENCE [LARGE SCALE GENOMIC DNA]</scope>
    <source>
        <strain evidence="1 2">WH47</strain>
    </source>
</reference>
<evidence type="ECO:0000313" key="1">
    <source>
        <dbReference type="EMBL" id="EGF27722.1"/>
    </source>
</evidence>
<comment type="caution">
    <text evidence="1">The sequence shown here is derived from an EMBL/GenBank/DDBJ whole genome shotgun (WGS) entry which is preliminary data.</text>
</comment>
<proteinExistence type="predicted"/>